<accession>A0A175VQQ0</accession>
<keyword evidence="2" id="KW-1185">Reference proteome</keyword>
<dbReference type="STRING" id="100816.A0A175VQQ0"/>
<dbReference type="OrthoDB" id="6921389at2759"/>
<proteinExistence type="predicted"/>
<evidence type="ECO:0000313" key="1">
    <source>
        <dbReference type="EMBL" id="KXX73481.1"/>
    </source>
</evidence>
<organism evidence="1 2">
    <name type="scientific">Madurella mycetomatis</name>
    <dbReference type="NCBI Taxonomy" id="100816"/>
    <lineage>
        <taxon>Eukaryota</taxon>
        <taxon>Fungi</taxon>
        <taxon>Dikarya</taxon>
        <taxon>Ascomycota</taxon>
        <taxon>Pezizomycotina</taxon>
        <taxon>Sordariomycetes</taxon>
        <taxon>Sordariomycetidae</taxon>
        <taxon>Sordariales</taxon>
        <taxon>Sordariales incertae sedis</taxon>
        <taxon>Madurella</taxon>
    </lineage>
</organism>
<dbReference type="Proteomes" id="UP000078237">
    <property type="component" value="Unassembled WGS sequence"/>
</dbReference>
<comment type="caution">
    <text evidence="1">The sequence shown here is derived from an EMBL/GenBank/DDBJ whole genome shotgun (WGS) entry which is preliminary data.</text>
</comment>
<dbReference type="SUPFAM" id="SSF48576">
    <property type="entry name" value="Terpenoid synthases"/>
    <property type="match status" value="1"/>
</dbReference>
<dbReference type="Pfam" id="PF19086">
    <property type="entry name" value="Terpene_syn_C_2"/>
    <property type="match status" value="1"/>
</dbReference>
<evidence type="ECO:0000313" key="2">
    <source>
        <dbReference type="Proteomes" id="UP000078237"/>
    </source>
</evidence>
<protein>
    <submittedName>
        <fullName evidence="1">Fusicoccadiene synthase</fullName>
    </submittedName>
</protein>
<dbReference type="AlphaFoldDB" id="A0A175VQQ0"/>
<name>A0A175VQQ0_9PEZI</name>
<reference evidence="1 2" key="1">
    <citation type="journal article" date="2016" name="Genome Announc.">
        <title>Genome Sequence of Madurella mycetomatis mm55, Isolated from a Human Mycetoma Case in Sudan.</title>
        <authorList>
            <person name="Smit S."/>
            <person name="Derks M.F."/>
            <person name="Bervoets S."/>
            <person name="Fahal A."/>
            <person name="van Leeuwen W."/>
            <person name="van Belkum A."/>
            <person name="van de Sande W.W."/>
        </authorList>
    </citation>
    <scope>NUCLEOTIDE SEQUENCE [LARGE SCALE GENOMIC DNA]</scope>
    <source>
        <strain evidence="2">mm55</strain>
    </source>
</reference>
<dbReference type="VEuPathDB" id="FungiDB:MMYC01_209134"/>
<dbReference type="Gene3D" id="1.10.600.10">
    <property type="entry name" value="Farnesyl Diphosphate Synthase"/>
    <property type="match status" value="1"/>
</dbReference>
<sequence>MEYRYSTIVDQSTYETEGLCEGIPLRLHHSQESEDLGAIKAQEDWATLVGPAEFIKASLGPKFNFLSVAFPETIPDCMEVLAYFNEFIFLHDDVVEAVDQAKGDEQNDEALEACRAAAEEMAFRRKTSRQHMISKASQKMLAMDPGVAKTTLALWTEWFDKGAGRRNHNRFQTLGEYLEYRILDVGKMYLTGVMIFAMGLNILDDEQELLSQLCRPAWIALGLTNDLYSLWKERRAAAEMGETHVSNAVCVVMREHSISEDMAYELCRQKIRESVAAYAENMRWTVAQTDELSRDVRAFVEGIQYIISGNLVWSRGVPRYNPDTTYNARQLHWMANGTPKTVSEGKQEAGEKQEGTCLLCRLLRTASEALWVLYRYISSRGAS</sequence>
<dbReference type="InterPro" id="IPR008949">
    <property type="entry name" value="Isoprenoid_synthase_dom_sf"/>
</dbReference>
<gene>
    <name evidence="1" type="ORF">MMYC01_209134</name>
</gene>
<dbReference type="EMBL" id="LCTW02000467">
    <property type="protein sequence ID" value="KXX73481.1"/>
    <property type="molecule type" value="Genomic_DNA"/>
</dbReference>